<feature type="chain" id="PRO_5045748518" description="N-acetylmuramoyl-L-alanine amidase" evidence="4">
    <location>
        <begin position="18"/>
        <end position="408"/>
    </location>
</feature>
<evidence type="ECO:0000256" key="2">
    <source>
        <dbReference type="ARBA" id="ARBA00011901"/>
    </source>
</evidence>
<dbReference type="InterPro" id="IPR021731">
    <property type="entry name" value="AMIN_dom"/>
</dbReference>
<feature type="signal peptide" evidence="4">
    <location>
        <begin position="1"/>
        <end position="17"/>
    </location>
</feature>
<evidence type="ECO:0000313" key="6">
    <source>
        <dbReference type="EMBL" id="GHA41244.1"/>
    </source>
</evidence>
<dbReference type="Pfam" id="PF01520">
    <property type="entry name" value="Amidase_3"/>
    <property type="match status" value="1"/>
</dbReference>
<dbReference type="SMART" id="SM00646">
    <property type="entry name" value="Ami_3"/>
    <property type="match status" value="1"/>
</dbReference>
<keyword evidence="7" id="KW-1185">Reference proteome</keyword>
<comment type="catalytic activity">
    <reaction evidence="1">
        <text>Hydrolyzes the link between N-acetylmuramoyl residues and L-amino acid residues in certain cell-wall glycopeptides.</text>
        <dbReference type="EC" id="3.5.1.28"/>
    </reaction>
</comment>
<dbReference type="PANTHER" id="PTHR30404">
    <property type="entry name" value="N-ACETYLMURAMOYL-L-ALANINE AMIDASE"/>
    <property type="match status" value="1"/>
</dbReference>
<evidence type="ECO:0000259" key="5">
    <source>
        <dbReference type="SMART" id="SM00646"/>
    </source>
</evidence>
<dbReference type="EMBL" id="BMZF01000001">
    <property type="protein sequence ID" value="GHA41244.1"/>
    <property type="molecule type" value="Genomic_DNA"/>
</dbReference>
<keyword evidence="3" id="KW-0378">Hydrolase</keyword>
<name>A0ABQ3CRZ8_9RHOB</name>
<keyword evidence="4" id="KW-0732">Signal</keyword>
<dbReference type="EC" id="3.5.1.28" evidence="2"/>
<gene>
    <name evidence="6" type="primary">amiC</name>
    <name evidence="6" type="ORF">GCM10008927_01960</name>
</gene>
<dbReference type="CDD" id="cd02696">
    <property type="entry name" value="MurNAc-LAA"/>
    <property type="match status" value="1"/>
</dbReference>
<dbReference type="InterPro" id="IPR050695">
    <property type="entry name" value="N-acetylmuramoyl_amidase_3"/>
</dbReference>
<dbReference type="Gene3D" id="2.60.40.3500">
    <property type="match status" value="1"/>
</dbReference>
<reference evidence="7" key="1">
    <citation type="journal article" date="2019" name="Int. J. Syst. Evol. Microbiol.">
        <title>The Global Catalogue of Microorganisms (GCM) 10K type strain sequencing project: providing services to taxonomists for standard genome sequencing and annotation.</title>
        <authorList>
            <consortium name="The Broad Institute Genomics Platform"/>
            <consortium name="The Broad Institute Genome Sequencing Center for Infectious Disease"/>
            <person name="Wu L."/>
            <person name="Ma J."/>
        </authorList>
    </citation>
    <scope>NUCLEOTIDE SEQUENCE [LARGE SCALE GENOMIC DNA]</scope>
    <source>
        <strain evidence="7">KCTC 32465</strain>
    </source>
</reference>
<comment type="caution">
    <text evidence="6">The sequence shown here is derived from an EMBL/GenBank/DDBJ whole genome shotgun (WGS) entry which is preliminary data.</text>
</comment>
<evidence type="ECO:0000256" key="3">
    <source>
        <dbReference type="ARBA" id="ARBA00022801"/>
    </source>
</evidence>
<evidence type="ECO:0000256" key="4">
    <source>
        <dbReference type="SAM" id="SignalP"/>
    </source>
</evidence>
<dbReference type="SUPFAM" id="SSF53187">
    <property type="entry name" value="Zn-dependent exopeptidases"/>
    <property type="match status" value="1"/>
</dbReference>
<sequence length="408" mass="44753">MKTIISALIFCIFQCWAAVGVAQEFGALARIDANRTKLDDKLWGLQIDLGLSQPVPFRVYTLGEPYRLILDFKQVDWAQLPSDFIEESEKVTDARFGAFRPGWSRMVLTLSEPMIVKTAEMGTENSAGTGQLSVYLEQVNKQDFGEKSTPPNDALWDLPAFKADMIAKKRQDGTRPIIVMLDPGHGGLDTGAIYDGHSEKDLVLQFALELKEALIRTGRFQAFMTRGVDDFISLPGRIASARAQNADVFISLHADAVVSGSASGITVYTLSNKASNTSAELLASQLSRSDLLAGVDLTDQDDELAGVLMDLARLETFERSDMLAEMMVLEIAQSVGKLRSRPHLSAGFAVLKAPDIPSILIELGFMTNRRDLNNLITQSWRSKVIDGIVLALDSWAVEDAAAAKLLRQ</sequence>
<feature type="domain" description="MurNAc-LAA" evidence="5">
    <location>
        <begin position="238"/>
        <end position="393"/>
    </location>
</feature>
<dbReference type="Gene3D" id="3.40.630.40">
    <property type="entry name" value="Zn-dependent exopeptidases"/>
    <property type="match status" value="1"/>
</dbReference>
<accession>A0ABQ3CRZ8</accession>
<evidence type="ECO:0000313" key="7">
    <source>
        <dbReference type="Proteomes" id="UP000634455"/>
    </source>
</evidence>
<dbReference type="InterPro" id="IPR002508">
    <property type="entry name" value="MurNAc-LAA_cat"/>
</dbReference>
<protein>
    <recommendedName>
        <fullName evidence="2">N-acetylmuramoyl-L-alanine amidase</fullName>
        <ecNumber evidence="2">3.5.1.28</ecNumber>
    </recommendedName>
</protein>
<dbReference type="Pfam" id="PF11741">
    <property type="entry name" value="AMIN"/>
    <property type="match status" value="1"/>
</dbReference>
<dbReference type="Proteomes" id="UP000634455">
    <property type="component" value="Unassembled WGS sequence"/>
</dbReference>
<dbReference type="RefSeq" id="WP_189638709.1">
    <property type="nucleotide sequence ID" value="NZ_BMZF01000001.1"/>
</dbReference>
<proteinExistence type="predicted"/>
<dbReference type="PANTHER" id="PTHR30404:SF0">
    <property type="entry name" value="N-ACETYLMURAMOYL-L-ALANINE AMIDASE AMIC"/>
    <property type="match status" value="1"/>
</dbReference>
<organism evidence="6 7">
    <name type="scientific">Paramylibacter ulvae</name>
    <dbReference type="NCBI Taxonomy" id="1651968"/>
    <lineage>
        <taxon>Bacteria</taxon>
        <taxon>Pseudomonadati</taxon>
        <taxon>Pseudomonadota</taxon>
        <taxon>Alphaproteobacteria</taxon>
        <taxon>Rhodobacterales</taxon>
        <taxon>Paracoccaceae</taxon>
        <taxon>Paramylibacter</taxon>
    </lineage>
</organism>
<evidence type="ECO:0000256" key="1">
    <source>
        <dbReference type="ARBA" id="ARBA00001561"/>
    </source>
</evidence>